<dbReference type="InterPro" id="IPR032733">
    <property type="entry name" value="HAUS3_N"/>
</dbReference>
<sequence>MFRIPSETSSRLRSAGNFINFLTRLEYPGASTLQPEQILWAYENEESFYLLDWLCENVDVEKNYIGNNESGLNKFELEKIKKEYEDLEREVEALQKRKNHVIAHRDQLKLTSEELENQLSDLKKINHELDDKNKDIDKLIEDDSVKLDANTVAMTNTISNVISERVMKEKDGKLSKNFLSQCTSEICEIIKTDQDFTRELQKLCDKLFPRIEDDLFDPNEIDEEIKRLKYLYPRSECKYIQIVSSHEYWVTYLKVLEGEVSRLDSIAINTNDLALKYEQYENGIVWANQEIDSIMIPKVEDYLHALAELEIEKPILMTGYSIQSDYQESIIERMNMVIDLLTMQYARLQLTYQAFNIELDNHKDVHKLLTDVTNELKRRTENVNNRMKLLSASDFVDSRIGKTVVEISDDMVFSMKKLMNCDILSMSPSNNFTRGRRSSTFVTYESLKEKMTSVQQSRENARSRMEEELKSQQEFIKSSEEIEDTLTSILYKDSFTSELIFTPRKLSDLQSVLGSRTKCLQPKITQVEQ</sequence>
<evidence type="ECO:0000256" key="1">
    <source>
        <dbReference type="ARBA" id="ARBA00004186"/>
    </source>
</evidence>
<dbReference type="GO" id="GO:0072686">
    <property type="term" value="C:mitotic spindle"/>
    <property type="evidence" value="ECO:0007669"/>
    <property type="project" value="TreeGrafter"/>
</dbReference>
<dbReference type="GO" id="GO:0005874">
    <property type="term" value="C:microtubule"/>
    <property type="evidence" value="ECO:0007669"/>
    <property type="project" value="UniProtKB-KW"/>
</dbReference>
<name>A0A9N9EUQ2_9GLOM</name>
<comment type="caution">
    <text evidence="12">The sequence shown here is derived from an EMBL/GenBank/DDBJ whole genome shotgun (WGS) entry which is preliminary data.</text>
</comment>
<keyword evidence="4" id="KW-0132">Cell division</keyword>
<keyword evidence="7 10" id="KW-0175">Coiled coil</keyword>
<dbReference type="Proteomes" id="UP000789342">
    <property type="component" value="Unassembled WGS sequence"/>
</dbReference>
<dbReference type="EMBL" id="CAJVPV010015576">
    <property type="protein sequence ID" value="CAG8692876.1"/>
    <property type="molecule type" value="Genomic_DNA"/>
</dbReference>
<organism evidence="12 13">
    <name type="scientific">Acaulospora morrowiae</name>
    <dbReference type="NCBI Taxonomy" id="94023"/>
    <lineage>
        <taxon>Eukaryota</taxon>
        <taxon>Fungi</taxon>
        <taxon>Fungi incertae sedis</taxon>
        <taxon>Mucoromycota</taxon>
        <taxon>Glomeromycotina</taxon>
        <taxon>Glomeromycetes</taxon>
        <taxon>Diversisporales</taxon>
        <taxon>Acaulosporaceae</taxon>
        <taxon>Acaulospora</taxon>
    </lineage>
</organism>
<reference evidence="12" key="1">
    <citation type="submission" date="2021-06" db="EMBL/GenBank/DDBJ databases">
        <authorList>
            <person name="Kallberg Y."/>
            <person name="Tangrot J."/>
            <person name="Rosling A."/>
        </authorList>
    </citation>
    <scope>NUCLEOTIDE SEQUENCE</scope>
    <source>
        <strain evidence="12">CL551</strain>
    </source>
</reference>
<dbReference type="GO" id="GO:0005815">
    <property type="term" value="C:microtubule organizing center"/>
    <property type="evidence" value="ECO:0007669"/>
    <property type="project" value="TreeGrafter"/>
</dbReference>
<feature type="non-terminal residue" evidence="12">
    <location>
        <position position="529"/>
    </location>
</feature>
<evidence type="ECO:0000256" key="4">
    <source>
        <dbReference type="ARBA" id="ARBA00022618"/>
    </source>
</evidence>
<evidence type="ECO:0000256" key="7">
    <source>
        <dbReference type="ARBA" id="ARBA00023054"/>
    </source>
</evidence>
<dbReference type="GO" id="GO:0070652">
    <property type="term" value="C:HAUS complex"/>
    <property type="evidence" value="ECO:0007669"/>
    <property type="project" value="InterPro"/>
</dbReference>
<evidence type="ECO:0000256" key="2">
    <source>
        <dbReference type="ARBA" id="ARBA00009645"/>
    </source>
</evidence>
<dbReference type="PANTHER" id="PTHR19378">
    <property type="entry name" value="GOLGIN- RELATED"/>
    <property type="match status" value="1"/>
</dbReference>
<evidence type="ECO:0000256" key="3">
    <source>
        <dbReference type="ARBA" id="ARBA00022490"/>
    </source>
</evidence>
<comment type="similarity">
    <text evidence="2">Belongs to the HAUS3 family.</text>
</comment>
<dbReference type="GO" id="GO:0031023">
    <property type="term" value="P:microtubule organizing center organization"/>
    <property type="evidence" value="ECO:0007669"/>
    <property type="project" value="TreeGrafter"/>
</dbReference>
<dbReference type="Pfam" id="PF14932">
    <property type="entry name" value="HAUS-augmin3"/>
    <property type="match status" value="1"/>
</dbReference>
<keyword evidence="6" id="KW-0498">Mitosis</keyword>
<feature type="coiled-coil region" evidence="10">
    <location>
        <begin position="77"/>
        <end position="142"/>
    </location>
</feature>
<evidence type="ECO:0000313" key="12">
    <source>
        <dbReference type="EMBL" id="CAG8692876.1"/>
    </source>
</evidence>
<evidence type="ECO:0000259" key="11">
    <source>
        <dbReference type="Pfam" id="PF14932"/>
    </source>
</evidence>
<dbReference type="PANTHER" id="PTHR19378:SF0">
    <property type="entry name" value="HAUS AUGMIN-LIKE COMPLEX SUBUNIT 3"/>
    <property type="match status" value="1"/>
</dbReference>
<dbReference type="GO" id="GO:0051225">
    <property type="term" value="P:spindle assembly"/>
    <property type="evidence" value="ECO:0007669"/>
    <property type="project" value="InterPro"/>
</dbReference>
<evidence type="ECO:0000256" key="9">
    <source>
        <dbReference type="ARBA" id="ARBA00023306"/>
    </source>
</evidence>
<comment type="subcellular location">
    <subcellularLocation>
        <location evidence="1">Cytoplasm</location>
        <location evidence="1">Cytoskeleton</location>
        <location evidence="1">Spindle</location>
    </subcellularLocation>
</comment>
<keyword evidence="8" id="KW-0206">Cytoskeleton</keyword>
<evidence type="ECO:0000313" key="13">
    <source>
        <dbReference type="Proteomes" id="UP000789342"/>
    </source>
</evidence>
<evidence type="ECO:0000256" key="6">
    <source>
        <dbReference type="ARBA" id="ARBA00022776"/>
    </source>
</evidence>
<evidence type="ECO:0000256" key="10">
    <source>
        <dbReference type="SAM" id="Coils"/>
    </source>
</evidence>
<dbReference type="InterPro" id="IPR026206">
    <property type="entry name" value="HAUS3"/>
</dbReference>
<keyword evidence="5" id="KW-0493">Microtubule</keyword>
<feature type="domain" description="HAUS augmin-like complex subunit 3 N-terminal" evidence="11">
    <location>
        <begin position="74"/>
        <end position="209"/>
    </location>
</feature>
<proteinExistence type="inferred from homology"/>
<evidence type="ECO:0000256" key="5">
    <source>
        <dbReference type="ARBA" id="ARBA00022701"/>
    </source>
</evidence>
<dbReference type="OrthoDB" id="2159690at2759"/>
<gene>
    <name evidence="12" type="ORF">AMORRO_LOCUS11718</name>
</gene>
<protein>
    <submittedName>
        <fullName evidence="12">10288_t:CDS:1</fullName>
    </submittedName>
</protein>
<evidence type="ECO:0000256" key="8">
    <source>
        <dbReference type="ARBA" id="ARBA00023212"/>
    </source>
</evidence>
<accession>A0A9N9EUQ2</accession>
<keyword evidence="3" id="KW-0963">Cytoplasm</keyword>
<keyword evidence="13" id="KW-1185">Reference proteome</keyword>
<keyword evidence="9" id="KW-0131">Cell cycle</keyword>
<dbReference type="GO" id="GO:0051301">
    <property type="term" value="P:cell division"/>
    <property type="evidence" value="ECO:0007669"/>
    <property type="project" value="UniProtKB-KW"/>
</dbReference>
<dbReference type="AlphaFoldDB" id="A0A9N9EUQ2"/>